<dbReference type="InterPro" id="IPR045495">
    <property type="entry name" value="PI4K_N"/>
</dbReference>
<dbReference type="Proteomes" id="UP001153148">
    <property type="component" value="Unassembled WGS sequence"/>
</dbReference>
<dbReference type="Pfam" id="PF19274">
    <property type="entry name" value="PI4K_N"/>
    <property type="match status" value="1"/>
</dbReference>
<evidence type="ECO:0000313" key="4">
    <source>
        <dbReference type="Proteomes" id="UP001153148"/>
    </source>
</evidence>
<comment type="caution">
    <text evidence="3">The sequence shown here is derived from an EMBL/GenBank/DDBJ whole genome shotgun (WGS) entry which is preliminary data.</text>
</comment>
<sequence>MFVQLGLDGEFAIQKEKDDIRIPKKAANPGILIPLLGKLLHRLPLIDTPKPHIRKLFRDVWLFCVVMGFTVENSVGVCNLWICLSPSGGVRV</sequence>
<organism evidence="3 4">
    <name type="scientific">Timema podura</name>
    <name type="common">Walking stick</name>
    <dbReference type="NCBI Taxonomy" id="61482"/>
    <lineage>
        <taxon>Eukaryota</taxon>
        <taxon>Metazoa</taxon>
        <taxon>Ecdysozoa</taxon>
        <taxon>Arthropoda</taxon>
        <taxon>Hexapoda</taxon>
        <taxon>Insecta</taxon>
        <taxon>Pterygota</taxon>
        <taxon>Neoptera</taxon>
        <taxon>Polyneoptera</taxon>
        <taxon>Phasmatodea</taxon>
        <taxon>Timematodea</taxon>
        <taxon>Timematoidea</taxon>
        <taxon>Timematidae</taxon>
        <taxon>Timema</taxon>
    </lineage>
</organism>
<dbReference type="EMBL" id="CAJPIN010056513">
    <property type="protein sequence ID" value="CAG2066613.1"/>
    <property type="molecule type" value="Genomic_DNA"/>
</dbReference>
<feature type="domain" description="PI4-kinase N-terminal" evidence="2">
    <location>
        <begin position="2"/>
        <end position="70"/>
    </location>
</feature>
<protein>
    <recommendedName>
        <fullName evidence="2">PI4-kinase N-terminal domain-containing protein</fullName>
    </recommendedName>
</protein>
<evidence type="ECO:0000313" key="3">
    <source>
        <dbReference type="EMBL" id="CAG2066613.1"/>
    </source>
</evidence>
<name>A0ABN7PMK5_TIMPD</name>
<evidence type="ECO:0000256" key="1">
    <source>
        <dbReference type="ARBA" id="ARBA00006209"/>
    </source>
</evidence>
<proteinExistence type="inferred from homology"/>
<evidence type="ECO:0000259" key="2">
    <source>
        <dbReference type="Pfam" id="PF19274"/>
    </source>
</evidence>
<comment type="similarity">
    <text evidence="1">Belongs to the PI3/PI4-kinase family. Type III PI4K subfamily.</text>
</comment>
<keyword evidence="4" id="KW-1185">Reference proteome</keyword>
<gene>
    <name evidence="3" type="ORF">TPAB3V08_LOCUS13556</name>
</gene>
<feature type="non-terminal residue" evidence="3">
    <location>
        <position position="92"/>
    </location>
</feature>
<reference evidence="3" key="1">
    <citation type="submission" date="2021-03" db="EMBL/GenBank/DDBJ databases">
        <authorList>
            <person name="Tran Van P."/>
        </authorList>
    </citation>
    <scope>NUCLEOTIDE SEQUENCE</scope>
</reference>
<accession>A0ABN7PMK5</accession>